<evidence type="ECO:0000256" key="5">
    <source>
        <dbReference type="SAM" id="MobiDB-lite"/>
    </source>
</evidence>
<dbReference type="Gene3D" id="2.70.170.10">
    <property type="entry name" value="Neurotransmitter-gated ion-channel ligand-binding domain"/>
    <property type="match status" value="2"/>
</dbReference>
<comment type="caution">
    <text evidence="9">The sequence shown here is derived from an EMBL/GenBank/DDBJ whole genome shotgun (WGS) entry which is preliminary data.</text>
</comment>
<dbReference type="AlphaFoldDB" id="A0A430QFE7"/>
<evidence type="ECO:0000256" key="2">
    <source>
        <dbReference type="ARBA" id="ARBA00022692"/>
    </source>
</evidence>
<keyword evidence="9" id="KW-0675">Receptor</keyword>
<feature type="transmembrane region" description="Helical" evidence="6">
    <location>
        <begin position="118"/>
        <end position="140"/>
    </location>
</feature>
<dbReference type="PANTHER" id="PTHR18945">
    <property type="entry name" value="NEUROTRANSMITTER GATED ION CHANNEL"/>
    <property type="match status" value="1"/>
</dbReference>
<dbReference type="InterPro" id="IPR006029">
    <property type="entry name" value="Neurotrans-gated_channel_TM"/>
</dbReference>
<evidence type="ECO:0000256" key="1">
    <source>
        <dbReference type="ARBA" id="ARBA00004141"/>
    </source>
</evidence>
<feature type="transmembrane region" description="Helical" evidence="6">
    <location>
        <begin position="552"/>
        <end position="575"/>
    </location>
</feature>
<feature type="compositionally biased region" description="Polar residues" evidence="5">
    <location>
        <begin position="253"/>
        <end position="264"/>
    </location>
</feature>
<evidence type="ECO:0000259" key="8">
    <source>
        <dbReference type="Pfam" id="PF02932"/>
    </source>
</evidence>
<keyword evidence="4 6" id="KW-0472">Membrane</keyword>
<dbReference type="InterPro" id="IPR006201">
    <property type="entry name" value="Neur_channel"/>
</dbReference>
<dbReference type="Pfam" id="PF02932">
    <property type="entry name" value="Neur_chan_memb"/>
    <property type="match status" value="2"/>
</dbReference>
<feature type="domain" description="Neurotransmitter-gated ion-channel ligand-binding" evidence="7">
    <location>
        <begin position="1"/>
        <end position="37"/>
    </location>
</feature>
<dbReference type="Pfam" id="PF02931">
    <property type="entry name" value="Neur_chan_LBD"/>
    <property type="match status" value="2"/>
</dbReference>
<dbReference type="FunFam" id="1.20.58.390:FF:000043">
    <property type="entry name" value="AcetylCholine Receptor"/>
    <property type="match status" value="1"/>
</dbReference>
<keyword evidence="10" id="KW-1185">Reference proteome</keyword>
<feature type="domain" description="Neurotransmitter-gated ion-channel transmembrane" evidence="8">
    <location>
        <begin position="493"/>
        <end position="566"/>
    </location>
</feature>
<dbReference type="InterPro" id="IPR006202">
    <property type="entry name" value="Neur_chan_lig-bd"/>
</dbReference>
<dbReference type="InterPro" id="IPR036734">
    <property type="entry name" value="Neur_chan_lig-bd_sf"/>
</dbReference>
<feature type="region of interest" description="Disordered" evidence="5">
    <location>
        <begin position="252"/>
        <end position="290"/>
    </location>
</feature>
<evidence type="ECO:0000256" key="4">
    <source>
        <dbReference type="ARBA" id="ARBA00023136"/>
    </source>
</evidence>
<sequence length="579" mass="65621">MIWNDYHFLWNPKEFGNITTLNLPYTAVWRPDILLYNCCILKFGSWTYYGDQINFQLQCINASQPDCTQVGTVDLSEYSRNGEFHLSGSSVRRYAQRYECCDYDFVDVKIAITLQRRALYYVFNLIVPCLLISGMALMVFMLPPDAGVTILLSLTMFLQLVADKLPQTSEAIPLIGIYFSCTMFMCSLSIVFTVLVLNYHHRSADCIAVPAWIRNIVNTYLAKLMCMEPPKRSQIIEVEDISSSISDNFMENYPNTKKSQNETLNKGGARGEQQQEGGGEEENDDNEEGHIGAKTFVGWNYDTTNMMNSNINPVYMKKHLFTNSPICINGNLKTTTLPIINQSINNIDYQLHNTVNERTPKNAIANVIDLDDDFRATARFGNTTTTTTTTNTTHTTTTTTHANNSNIFINMHEKQTILNNNTKLKMNTDLLSSLPVSNQSLTVQSPYRLYNSVGNFNSKSVPLTPISTIEHVQNVFPDDFSDLSKNGVSFDRHIEPDPLSIPIDLLNLYKPDLEIIINELHFITKKLRDNEKESLISLEWKFAARVIDRFCLVIFSVCNIVVTFAILCSAPNLIASFMP</sequence>
<keyword evidence="2 6" id="KW-0812">Transmembrane</keyword>
<dbReference type="InterPro" id="IPR038050">
    <property type="entry name" value="Neuro_actylchol_rec"/>
</dbReference>
<dbReference type="GO" id="GO:0004888">
    <property type="term" value="F:transmembrane signaling receptor activity"/>
    <property type="evidence" value="ECO:0007669"/>
    <property type="project" value="InterPro"/>
</dbReference>
<dbReference type="SUPFAM" id="SSF63712">
    <property type="entry name" value="Nicotinic receptor ligand binding domain-like"/>
    <property type="match status" value="1"/>
</dbReference>
<proteinExistence type="predicted"/>
<gene>
    <name evidence="9" type="ORF">DC041_0007292</name>
</gene>
<evidence type="ECO:0000313" key="10">
    <source>
        <dbReference type="Proteomes" id="UP000290809"/>
    </source>
</evidence>
<evidence type="ECO:0000256" key="3">
    <source>
        <dbReference type="ARBA" id="ARBA00022989"/>
    </source>
</evidence>
<feature type="domain" description="Neurotransmitter-gated ion-channel transmembrane" evidence="8">
    <location>
        <begin position="125"/>
        <end position="285"/>
    </location>
</feature>
<evidence type="ECO:0000256" key="6">
    <source>
        <dbReference type="SAM" id="Phobius"/>
    </source>
</evidence>
<organism evidence="9 10">
    <name type="scientific">Schistosoma bovis</name>
    <name type="common">Blood fluke</name>
    <dbReference type="NCBI Taxonomy" id="6184"/>
    <lineage>
        <taxon>Eukaryota</taxon>
        <taxon>Metazoa</taxon>
        <taxon>Spiralia</taxon>
        <taxon>Lophotrochozoa</taxon>
        <taxon>Platyhelminthes</taxon>
        <taxon>Trematoda</taxon>
        <taxon>Digenea</taxon>
        <taxon>Strigeidida</taxon>
        <taxon>Schistosomatoidea</taxon>
        <taxon>Schistosomatidae</taxon>
        <taxon>Schistosoma</taxon>
    </lineage>
</organism>
<dbReference type="GO" id="GO:0005230">
    <property type="term" value="F:extracellular ligand-gated monoatomic ion channel activity"/>
    <property type="evidence" value="ECO:0007669"/>
    <property type="project" value="InterPro"/>
</dbReference>
<dbReference type="InterPro" id="IPR036719">
    <property type="entry name" value="Neuro-gated_channel_TM_sf"/>
</dbReference>
<dbReference type="Gene3D" id="1.20.58.390">
    <property type="entry name" value="Neurotransmitter-gated ion-channel transmembrane domain"/>
    <property type="match status" value="2"/>
</dbReference>
<dbReference type="GO" id="GO:0016020">
    <property type="term" value="C:membrane"/>
    <property type="evidence" value="ECO:0007669"/>
    <property type="project" value="UniProtKB-SubCell"/>
</dbReference>
<reference evidence="9 10" key="1">
    <citation type="journal article" date="2019" name="PLoS Pathog.">
        <title>Genome sequence of the bovine parasite Schistosoma bovis Tanzania.</title>
        <authorList>
            <person name="Oey H."/>
            <person name="Zakrzewski M."/>
            <person name="Gobert G."/>
            <person name="Gravermann K."/>
            <person name="Stoye J."/>
            <person name="Jones M."/>
            <person name="Mcmanus D."/>
            <person name="Krause L."/>
        </authorList>
    </citation>
    <scope>NUCLEOTIDE SEQUENCE [LARGE SCALE GENOMIC DNA]</scope>
    <source>
        <strain evidence="9 10">TAN1997</strain>
    </source>
</reference>
<feature type="domain" description="Neurotransmitter-gated ion-channel ligand-binding" evidence="7">
    <location>
        <begin position="38"/>
        <end position="117"/>
    </location>
</feature>
<evidence type="ECO:0000259" key="7">
    <source>
        <dbReference type="Pfam" id="PF02931"/>
    </source>
</evidence>
<dbReference type="Proteomes" id="UP000290809">
    <property type="component" value="Unassembled WGS sequence"/>
</dbReference>
<name>A0A430QFE7_SCHBO</name>
<feature type="compositionally biased region" description="Acidic residues" evidence="5">
    <location>
        <begin position="278"/>
        <end position="287"/>
    </location>
</feature>
<dbReference type="STRING" id="6184.A0A430QFE7"/>
<protein>
    <submittedName>
        <fullName evidence="9">Nicotinic acetylcholine receptor, invertebrate</fullName>
    </submittedName>
</protein>
<dbReference type="SUPFAM" id="SSF90112">
    <property type="entry name" value="Neurotransmitter-gated ion-channel transmembrane pore"/>
    <property type="match status" value="1"/>
</dbReference>
<keyword evidence="3 6" id="KW-1133">Transmembrane helix</keyword>
<comment type="subcellular location">
    <subcellularLocation>
        <location evidence="1">Membrane</location>
        <topology evidence="1">Multi-pass membrane protein</topology>
    </subcellularLocation>
</comment>
<dbReference type="CDD" id="cd19051">
    <property type="entry name" value="LGIC_TM_cation"/>
    <property type="match status" value="1"/>
</dbReference>
<feature type="transmembrane region" description="Helical" evidence="6">
    <location>
        <begin position="174"/>
        <end position="197"/>
    </location>
</feature>
<accession>A0A430QFE7</accession>
<evidence type="ECO:0000313" key="9">
    <source>
        <dbReference type="EMBL" id="RTG86236.1"/>
    </source>
</evidence>
<dbReference type="EMBL" id="QMKO01001837">
    <property type="protein sequence ID" value="RTG86236.1"/>
    <property type="molecule type" value="Genomic_DNA"/>
</dbReference>